<evidence type="ECO:0000313" key="10">
    <source>
        <dbReference type="Proteomes" id="UP000249522"/>
    </source>
</evidence>
<evidence type="ECO:0000256" key="5">
    <source>
        <dbReference type="ARBA" id="ARBA00023065"/>
    </source>
</evidence>
<dbReference type="PANTHER" id="PTHR35529">
    <property type="entry name" value="MANGANESE EFFLUX PUMP MNTP-RELATED"/>
    <property type="match status" value="1"/>
</dbReference>
<keyword evidence="1 8" id="KW-0813">Transport</keyword>
<dbReference type="Pfam" id="PF02659">
    <property type="entry name" value="Mntp"/>
    <property type="match status" value="1"/>
</dbReference>
<keyword evidence="2 8" id="KW-1003">Cell membrane</keyword>
<dbReference type="Proteomes" id="UP000249522">
    <property type="component" value="Unassembled WGS sequence"/>
</dbReference>
<feature type="transmembrane region" description="Helical" evidence="8">
    <location>
        <begin position="172"/>
        <end position="189"/>
    </location>
</feature>
<accession>A0A2W1LIC9</accession>
<dbReference type="EMBL" id="QKRB01000006">
    <property type="protein sequence ID" value="PZD97770.1"/>
    <property type="molecule type" value="Genomic_DNA"/>
</dbReference>
<dbReference type="GO" id="GO:0005384">
    <property type="term" value="F:manganese ion transmembrane transporter activity"/>
    <property type="evidence" value="ECO:0007669"/>
    <property type="project" value="UniProtKB-UniRule"/>
</dbReference>
<feature type="transmembrane region" description="Helical" evidence="8">
    <location>
        <begin position="15"/>
        <end position="38"/>
    </location>
</feature>
<dbReference type="GO" id="GO:0005886">
    <property type="term" value="C:plasma membrane"/>
    <property type="evidence" value="ECO:0007669"/>
    <property type="project" value="UniProtKB-SubCell"/>
</dbReference>
<feature type="transmembrane region" description="Helical" evidence="8">
    <location>
        <begin position="111"/>
        <end position="134"/>
    </location>
</feature>
<keyword evidence="10" id="KW-1185">Reference proteome</keyword>
<dbReference type="PANTHER" id="PTHR35529:SF1">
    <property type="entry name" value="MANGANESE EFFLUX PUMP MNTP-RELATED"/>
    <property type="match status" value="1"/>
</dbReference>
<keyword evidence="4 8" id="KW-1133">Transmembrane helix</keyword>
<evidence type="ECO:0000256" key="3">
    <source>
        <dbReference type="ARBA" id="ARBA00022692"/>
    </source>
</evidence>
<evidence type="ECO:0000313" key="9">
    <source>
        <dbReference type="EMBL" id="PZD97770.1"/>
    </source>
</evidence>
<dbReference type="AlphaFoldDB" id="A0A2W1LIC9"/>
<comment type="caution">
    <text evidence="9">The sequence shown here is derived from an EMBL/GenBank/DDBJ whole genome shotgun (WGS) entry which is preliminary data.</text>
</comment>
<dbReference type="OrthoDB" id="1679700at2"/>
<proteinExistence type="inferred from homology"/>
<comment type="function">
    <text evidence="8">Probably functions as a manganese efflux pump.</text>
</comment>
<dbReference type="InterPro" id="IPR003810">
    <property type="entry name" value="Mntp/YtaF"/>
</dbReference>
<evidence type="ECO:0000256" key="4">
    <source>
        <dbReference type="ARBA" id="ARBA00022989"/>
    </source>
</evidence>
<sequence length="190" mass="19764">MDGAVLGTSVAAGQLMTIVVMAVALGMDAFSLGIGIGLKGIRKLDIVKLSLLIAFFHVVMPLMGMFMGQYVGSLLGGVAVKAGGALLLLLGGHMIYSSLRGDAVQSFDHRTAWGMLLFSLSVSIDSFSVGVSLGMFATDVVTTVLMFGLFGGIMSIMGLLLGRRVSRSLGEYGEACGGIILFAFGILFLI</sequence>
<dbReference type="HAMAP" id="MF_01521">
    <property type="entry name" value="MntP_pump"/>
    <property type="match status" value="1"/>
</dbReference>
<feature type="transmembrane region" description="Helical" evidence="8">
    <location>
        <begin position="50"/>
        <end position="72"/>
    </location>
</feature>
<keyword evidence="5 8" id="KW-0406">Ion transport</keyword>
<feature type="transmembrane region" description="Helical" evidence="8">
    <location>
        <begin position="78"/>
        <end position="99"/>
    </location>
</feature>
<reference evidence="9 10" key="1">
    <citation type="submission" date="2018-06" db="EMBL/GenBank/DDBJ databases">
        <title>Paenibacillus imtechensis sp. nov.</title>
        <authorList>
            <person name="Pinnaka A.K."/>
            <person name="Singh H."/>
            <person name="Kaur M."/>
        </authorList>
    </citation>
    <scope>NUCLEOTIDE SEQUENCE [LARGE SCALE GENOMIC DNA]</scope>
    <source>
        <strain evidence="9 10">SMB1</strain>
    </source>
</reference>
<evidence type="ECO:0000256" key="7">
    <source>
        <dbReference type="ARBA" id="ARBA00023211"/>
    </source>
</evidence>
<keyword evidence="6 8" id="KW-0472">Membrane</keyword>
<keyword evidence="7 8" id="KW-0464">Manganese</keyword>
<organism evidence="9 10">
    <name type="scientific">Paenibacillus sambharensis</name>
    <dbReference type="NCBI Taxonomy" id="1803190"/>
    <lineage>
        <taxon>Bacteria</taxon>
        <taxon>Bacillati</taxon>
        <taxon>Bacillota</taxon>
        <taxon>Bacilli</taxon>
        <taxon>Bacillales</taxon>
        <taxon>Paenibacillaceae</taxon>
        <taxon>Paenibacillus</taxon>
    </lineage>
</organism>
<gene>
    <name evidence="8" type="primary">mntP</name>
    <name evidence="9" type="ORF">DNH61_00465</name>
</gene>
<evidence type="ECO:0000256" key="8">
    <source>
        <dbReference type="HAMAP-Rule" id="MF_01521"/>
    </source>
</evidence>
<keyword evidence="3 8" id="KW-0812">Transmembrane</keyword>
<dbReference type="RefSeq" id="WP_111144733.1">
    <property type="nucleotide sequence ID" value="NZ_QKRB01000006.1"/>
</dbReference>
<protein>
    <recommendedName>
        <fullName evidence="8">Putative manganese efflux pump MntP</fullName>
    </recommendedName>
</protein>
<name>A0A2W1LIC9_9BACL</name>
<comment type="similarity">
    <text evidence="8">Belongs to the MntP (TC 9.B.29) family.</text>
</comment>
<evidence type="ECO:0000256" key="1">
    <source>
        <dbReference type="ARBA" id="ARBA00022448"/>
    </source>
</evidence>
<evidence type="ECO:0000256" key="2">
    <source>
        <dbReference type="ARBA" id="ARBA00022475"/>
    </source>
</evidence>
<evidence type="ECO:0000256" key="6">
    <source>
        <dbReference type="ARBA" id="ARBA00023136"/>
    </source>
</evidence>
<comment type="subcellular location">
    <subcellularLocation>
        <location evidence="8">Cell membrane</location>
        <topology evidence="8">Multi-pass membrane protein</topology>
    </subcellularLocation>
</comment>
<feature type="transmembrane region" description="Helical" evidence="8">
    <location>
        <begin position="140"/>
        <end position="160"/>
    </location>
</feature>
<dbReference type="InterPro" id="IPR022929">
    <property type="entry name" value="Put_MntP"/>
</dbReference>